<feature type="signal peptide" evidence="1">
    <location>
        <begin position="1"/>
        <end position="24"/>
    </location>
</feature>
<evidence type="ECO:0000313" key="3">
    <source>
        <dbReference type="RefSeq" id="XP_005102810.1"/>
    </source>
</evidence>
<feature type="chain" id="PRO_5045552755" evidence="1">
    <location>
        <begin position="25"/>
        <end position="134"/>
    </location>
</feature>
<proteinExistence type="predicted"/>
<keyword evidence="2" id="KW-1185">Reference proteome</keyword>
<accession>A0ABM0JVZ9</accession>
<name>A0ABM0JVZ9_APLCA</name>
<dbReference type="RefSeq" id="XP_005102810.1">
    <property type="nucleotide sequence ID" value="XM_005102753.3"/>
</dbReference>
<dbReference type="GeneID" id="101846594"/>
<organism evidence="2 3">
    <name type="scientific">Aplysia californica</name>
    <name type="common">California sea hare</name>
    <dbReference type="NCBI Taxonomy" id="6500"/>
    <lineage>
        <taxon>Eukaryota</taxon>
        <taxon>Metazoa</taxon>
        <taxon>Spiralia</taxon>
        <taxon>Lophotrochozoa</taxon>
        <taxon>Mollusca</taxon>
        <taxon>Gastropoda</taxon>
        <taxon>Heterobranchia</taxon>
        <taxon>Euthyneura</taxon>
        <taxon>Tectipleura</taxon>
        <taxon>Aplysiida</taxon>
        <taxon>Aplysioidea</taxon>
        <taxon>Aplysiidae</taxon>
        <taxon>Aplysia</taxon>
    </lineage>
</organism>
<evidence type="ECO:0000313" key="2">
    <source>
        <dbReference type="Proteomes" id="UP000694888"/>
    </source>
</evidence>
<dbReference type="Proteomes" id="UP000694888">
    <property type="component" value="Unplaced"/>
</dbReference>
<reference evidence="3" key="1">
    <citation type="submission" date="2025-08" db="UniProtKB">
        <authorList>
            <consortium name="RefSeq"/>
        </authorList>
    </citation>
    <scope>IDENTIFICATION</scope>
</reference>
<gene>
    <name evidence="3" type="primary">LOC101846594</name>
</gene>
<evidence type="ECO:0000256" key="1">
    <source>
        <dbReference type="SAM" id="SignalP"/>
    </source>
</evidence>
<sequence>MAKKGWRPWSAAIVVLLVVTRIDAICQKREVLGDLSIPGHHPLVVRYNVCVDNTTISPEPSMVQTGVATFIRECCGCRVSSVTEREHRLQTLHPPSETRSIYVPEIQACECVACDTNVYDWAQYFMFLNHRRRK</sequence>
<protein>
    <submittedName>
        <fullName evidence="3">Uncharacterized protein LOC101846594</fullName>
    </submittedName>
</protein>
<keyword evidence="1" id="KW-0732">Signal</keyword>